<evidence type="ECO:0000313" key="2">
    <source>
        <dbReference type="Proteomes" id="UP000077667"/>
    </source>
</evidence>
<dbReference type="AlphaFoldDB" id="A0A1A9I050"/>
<dbReference type="Proteomes" id="UP000077667">
    <property type="component" value="Chromosome"/>
</dbReference>
<dbReference type="STRING" id="1176587.A8C56_03125"/>
<accession>A0A1A9I050</accession>
<name>A0A1A9I050_9BACT</name>
<protein>
    <recommendedName>
        <fullName evidence="3">MarR family transcriptional regulator</fullName>
    </recommendedName>
</protein>
<dbReference type="RefSeq" id="WP_067751941.1">
    <property type="nucleotide sequence ID" value="NZ_CP015772.1"/>
</dbReference>
<organism evidence="1 2">
    <name type="scientific">Niabella ginsenosidivorans</name>
    <dbReference type="NCBI Taxonomy" id="1176587"/>
    <lineage>
        <taxon>Bacteria</taxon>
        <taxon>Pseudomonadati</taxon>
        <taxon>Bacteroidota</taxon>
        <taxon>Chitinophagia</taxon>
        <taxon>Chitinophagales</taxon>
        <taxon>Chitinophagaceae</taxon>
        <taxon>Niabella</taxon>
    </lineage>
</organism>
<dbReference type="PANTHER" id="PTHR36849">
    <property type="entry name" value="CYTOPLASMIC PROTEIN-RELATED"/>
    <property type="match status" value="1"/>
</dbReference>
<sequence>MPVINLKRIYDVPARTDGYRVLVDRLWPRGVKKEAADIDEWAKDLAPSDELRKWFHHETAKWKPFQKKYLRELHNNPAAVLFIKAHTRTPTLTLLFAAKDEEHNQAVVLKQFLEAAFSKK</sequence>
<dbReference type="KEGG" id="nia:A8C56_03125"/>
<reference evidence="1 2" key="1">
    <citation type="submission" date="2016-05" db="EMBL/GenBank/DDBJ databases">
        <title>Niabella ginsenosidivorans BS26 whole genome sequencing.</title>
        <authorList>
            <person name="Im W.T."/>
            <person name="Siddiqi M.Z."/>
        </authorList>
    </citation>
    <scope>NUCLEOTIDE SEQUENCE [LARGE SCALE GENOMIC DNA]</scope>
    <source>
        <strain evidence="1 2">BS26</strain>
    </source>
</reference>
<evidence type="ECO:0008006" key="3">
    <source>
        <dbReference type="Google" id="ProtNLM"/>
    </source>
</evidence>
<dbReference type="InterPro" id="IPR052552">
    <property type="entry name" value="YeaO-like"/>
</dbReference>
<dbReference type="PANTHER" id="PTHR36849:SF1">
    <property type="entry name" value="CYTOPLASMIC PROTEIN"/>
    <property type="match status" value="1"/>
</dbReference>
<dbReference type="EMBL" id="CP015772">
    <property type="protein sequence ID" value="ANH80110.1"/>
    <property type="molecule type" value="Genomic_DNA"/>
</dbReference>
<dbReference type="OrthoDB" id="9790745at2"/>
<keyword evidence="2" id="KW-1185">Reference proteome</keyword>
<dbReference type="Pfam" id="PF22752">
    <property type="entry name" value="DUF488-N3i"/>
    <property type="match status" value="1"/>
</dbReference>
<evidence type="ECO:0000313" key="1">
    <source>
        <dbReference type="EMBL" id="ANH80110.1"/>
    </source>
</evidence>
<gene>
    <name evidence="1" type="ORF">A8C56_03125</name>
</gene>
<proteinExistence type="predicted"/>